<dbReference type="InterPro" id="IPR025287">
    <property type="entry name" value="WAK_GUB"/>
</dbReference>
<evidence type="ECO:0000256" key="2">
    <source>
        <dbReference type="ARBA" id="ARBA00022729"/>
    </source>
</evidence>
<evidence type="ECO:0000256" key="3">
    <source>
        <dbReference type="SAM" id="Phobius"/>
    </source>
</evidence>
<organism evidence="5 6">
    <name type="scientific">Tagetes erecta</name>
    <name type="common">African marigold</name>
    <dbReference type="NCBI Taxonomy" id="13708"/>
    <lineage>
        <taxon>Eukaryota</taxon>
        <taxon>Viridiplantae</taxon>
        <taxon>Streptophyta</taxon>
        <taxon>Embryophyta</taxon>
        <taxon>Tracheophyta</taxon>
        <taxon>Spermatophyta</taxon>
        <taxon>Magnoliopsida</taxon>
        <taxon>eudicotyledons</taxon>
        <taxon>Gunneridae</taxon>
        <taxon>Pentapetalae</taxon>
        <taxon>asterids</taxon>
        <taxon>campanulids</taxon>
        <taxon>Asterales</taxon>
        <taxon>Asteraceae</taxon>
        <taxon>Asteroideae</taxon>
        <taxon>Heliantheae alliance</taxon>
        <taxon>Tageteae</taxon>
        <taxon>Tagetes</taxon>
    </lineage>
</organism>
<evidence type="ECO:0000313" key="6">
    <source>
        <dbReference type="Proteomes" id="UP001229421"/>
    </source>
</evidence>
<evidence type="ECO:0000259" key="4">
    <source>
        <dbReference type="Pfam" id="PF13947"/>
    </source>
</evidence>
<keyword evidence="6" id="KW-1185">Reference proteome</keyword>
<evidence type="ECO:0000256" key="1">
    <source>
        <dbReference type="ARBA" id="ARBA00004167"/>
    </source>
</evidence>
<feature type="domain" description="Wall-associated receptor kinase galacturonan-binding" evidence="4">
    <location>
        <begin position="47"/>
        <end position="103"/>
    </location>
</feature>
<reference evidence="5" key="1">
    <citation type="journal article" date="2023" name="bioRxiv">
        <title>Improved chromosome-level genome assembly for marigold (Tagetes erecta).</title>
        <authorList>
            <person name="Jiang F."/>
            <person name="Yuan L."/>
            <person name="Wang S."/>
            <person name="Wang H."/>
            <person name="Xu D."/>
            <person name="Wang A."/>
            <person name="Fan W."/>
        </authorList>
    </citation>
    <scope>NUCLEOTIDE SEQUENCE</scope>
    <source>
        <strain evidence="5">WSJ</strain>
        <tissue evidence="5">Leaf</tissue>
    </source>
</reference>
<dbReference type="GO" id="GO:0030247">
    <property type="term" value="F:polysaccharide binding"/>
    <property type="evidence" value="ECO:0007669"/>
    <property type="project" value="InterPro"/>
</dbReference>
<comment type="caution">
    <text evidence="5">The sequence shown here is derived from an EMBL/GenBank/DDBJ whole genome shotgun (WGS) entry which is preliminary data.</text>
</comment>
<name>A0AAD8JVW0_TARER</name>
<sequence length="477" mass="52661">MITRGAFKGLGLIDSLVKEEHKAQIPFGLGAAIKTSAVAPKYAKTGCNDTCGNVMIPYPFGIGASCSVNEWYVVDCISSTPYLHKLNQLQVLSVDLENQTVIVNMPRISNCSQTDNIDLDASPFLFSKSDNKFVFQECGNAVMMDHGRSLTGCSTTCGNDSVSDMNNCVGISCCETTLPYDLKSYNMNVSRGDRACRSAFLVDKRTSLVDSDYVPVSLLWTLSDSDQEKITCCLSFGRSTVNLVNGTSFYSWFCPYSDHWNLKGNPYLEDGCEARFETEECARCEDAGGFCYYAPLYGVDGLLHQKKVKCCSSSSRVEVDLGNGTSVDYLKCLSIEFREVKGNPYANDGIQDTEECAKCRDSGGSCYYDRRYDVDGLLTEKNFTCDISSFVYYDKTKAALPLIIGVSVTIGVLLLIATMYVLYKEGTKDDLLALANLAMRCLNLNGKYRPTMKEIAAELETIRTSHIPTMVQINIRP</sequence>
<keyword evidence="3" id="KW-1133">Transmembrane helix</keyword>
<gene>
    <name evidence="5" type="ORF">QVD17_37358</name>
</gene>
<evidence type="ECO:0000313" key="5">
    <source>
        <dbReference type="EMBL" id="KAK1410818.1"/>
    </source>
</evidence>
<dbReference type="AlphaFoldDB" id="A0AAD8JVW0"/>
<keyword evidence="2" id="KW-0732">Signal</keyword>
<feature type="transmembrane region" description="Helical" evidence="3">
    <location>
        <begin position="398"/>
        <end position="423"/>
    </location>
</feature>
<dbReference type="PANTHER" id="PTHR33491">
    <property type="entry name" value="OSJNBA0016N04.9 PROTEIN"/>
    <property type="match status" value="1"/>
</dbReference>
<dbReference type="EMBL" id="JAUHHV010000010">
    <property type="protein sequence ID" value="KAK1410818.1"/>
    <property type="molecule type" value="Genomic_DNA"/>
</dbReference>
<protein>
    <recommendedName>
        <fullName evidence="4">Wall-associated receptor kinase galacturonan-binding domain-containing protein</fullName>
    </recommendedName>
</protein>
<dbReference type="GO" id="GO:0016020">
    <property type="term" value="C:membrane"/>
    <property type="evidence" value="ECO:0007669"/>
    <property type="project" value="UniProtKB-SubCell"/>
</dbReference>
<proteinExistence type="predicted"/>
<accession>A0AAD8JVW0</accession>
<keyword evidence="3" id="KW-0812">Transmembrane</keyword>
<keyword evidence="3" id="KW-0472">Membrane</keyword>
<comment type="subcellular location">
    <subcellularLocation>
        <location evidence="1">Membrane</location>
        <topology evidence="1">Single-pass membrane protein</topology>
    </subcellularLocation>
</comment>
<dbReference type="Proteomes" id="UP001229421">
    <property type="component" value="Unassembled WGS sequence"/>
</dbReference>
<dbReference type="Pfam" id="PF13947">
    <property type="entry name" value="GUB_WAK_bind"/>
    <property type="match status" value="1"/>
</dbReference>